<dbReference type="GO" id="GO:0003700">
    <property type="term" value="F:DNA-binding transcription factor activity"/>
    <property type="evidence" value="ECO:0007669"/>
    <property type="project" value="InterPro"/>
</dbReference>
<dbReference type="InterPro" id="IPR003313">
    <property type="entry name" value="AraC-bd"/>
</dbReference>
<dbReference type="InterPro" id="IPR014710">
    <property type="entry name" value="RmlC-like_jellyroll"/>
</dbReference>
<dbReference type="Gene3D" id="2.60.120.10">
    <property type="entry name" value="Jelly Rolls"/>
    <property type="match status" value="1"/>
</dbReference>
<evidence type="ECO:0000256" key="2">
    <source>
        <dbReference type="ARBA" id="ARBA00023125"/>
    </source>
</evidence>
<dbReference type="SUPFAM" id="SSF51215">
    <property type="entry name" value="Regulatory protein AraC"/>
    <property type="match status" value="1"/>
</dbReference>
<dbReference type="SUPFAM" id="SSF46689">
    <property type="entry name" value="Homeodomain-like"/>
    <property type="match status" value="2"/>
</dbReference>
<sequence>MTPSTHPIFWRSPDLPYVELRHVVDGREVSYAPHSHKEWSIGAILDGQSEFLCEGRLHQVEKGILVLMNPDAVHACHPCKDSPWSYYMMHLDKHWLASLLKSAGVRPELDWRDSRLDTLLASHFYQDFVSLCRSLMSSQLTSIEKDASLKKYFVRLFEYLDHVVEAEKTLLPPNRLYQVADYLNQHCLEDRSIDLISDEFGFSTGYLVRAFKRHFNMTPHAYRLNRRVQLGQQALKAGQAISEVAQAVGFSDQAHFQRVFKQRVAATPNQYRRSMFTDQKAPLGKV</sequence>
<keyword evidence="4" id="KW-0804">Transcription</keyword>
<dbReference type="InterPro" id="IPR018062">
    <property type="entry name" value="HTH_AraC-typ_CS"/>
</dbReference>
<gene>
    <name evidence="6" type="ORF">I8J31_09425</name>
</gene>
<dbReference type="InterPro" id="IPR009057">
    <property type="entry name" value="Homeodomain-like_sf"/>
</dbReference>
<name>A0A934JT83_9GAMM</name>
<organism evidence="6 7">
    <name type="scientific">Marinomonas transparens</name>
    <dbReference type="NCBI Taxonomy" id="2795388"/>
    <lineage>
        <taxon>Bacteria</taxon>
        <taxon>Pseudomonadati</taxon>
        <taxon>Pseudomonadota</taxon>
        <taxon>Gammaproteobacteria</taxon>
        <taxon>Oceanospirillales</taxon>
        <taxon>Oceanospirillaceae</taxon>
        <taxon>Marinomonas</taxon>
    </lineage>
</organism>
<keyword evidence="2" id="KW-0238">DNA-binding</keyword>
<dbReference type="RefSeq" id="WP_199468171.1">
    <property type="nucleotide sequence ID" value="NZ_JAEMNX010000009.1"/>
</dbReference>
<dbReference type="Pfam" id="PF12833">
    <property type="entry name" value="HTH_18"/>
    <property type="match status" value="1"/>
</dbReference>
<evidence type="ECO:0000313" key="6">
    <source>
        <dbReference type="EMBL" id="MBJ7537891.1"/>
    </source>
</evidence>
<dbReference type="InterPro" id="IPR037923">
    <property type="entry name" value="HTH-like"/>
</dbReference>
<dbReference type="AlphaFoldDB" id="A0A934JT83"/>
<dbReference type="Gene3D" id="1.10.10.60">
    <property type="entry name" value="Homeodomain-like"/>
    <property type="match status" value="2"/>
</dbReference>
<dbReference type="EMBL" id="JAEMNX010000009">
    <property type="protein sequence ID" value="MBJ7537891.1"/>
    <property type="molecule type" value="Genomic_DNA"/>
</dbReference>
<dbReference type="PRINTS" id="PR00032">
    <property type="entry name" value="HTHARAC"/>
</dbReference>
<keyword evidence="7" id="KW-1185">Reference proteome</keyword>
<feature type="domain" description="HTH araC/xylS-type" evidence="5">
    <location>
        <begin position="177"/>
        <end position="274"/>
    </location>
</feature>
<dbReference type="GO" id="GO:0043565">
    <property type="term" value="F:sequence-specific DNA binding"/>
    <property type="evidence" value="ECO:0007669"/>
    <property type="project" value="InterPro"/>
</dbReference>
<protein>
    <submittedName>
        <fullName evidence="6">AraC family transcriptional regulator</fullName>
    </submittedName>
</protein>
<keyword evidence="3" id="KW-0010">Activator</keyword>
<accession>A0A934JT83</accession>
<reference evidence="6" key="1">
    <citation type="submission" date="2020-12" db="EMBL/GenBank/DDBJ databases">
        <title>Marinomonas arctica sp. nov., a psychrotolerant bacterium isolated from the Arctic.</title>
        <authorList>
            <person name="Zhang Y."/>
        </authorList>
    </citation>
    <scope>NUCLEOTIDE SEQUENCE</scope>
    <source>
        <strain evidence="6">C1424</strain>
    </source>
</reference>
<dbReference type="PANTHER" id="PTHR46796">
    <property type="entry name" value="HTH-TYPE TRANSCRIPTIONAL ACTIVATOR RHAS-RELATED"/>
    <property type="match status" value="1"/>
</dbReference>
<evidence type="ECO:0000259" key="5">
    <source>
        <dbReference type="PROSITE" id="PS01124"/>
    </source>
</evidence>
<dbReference type="Pfam" id="PF02311">
    <property type="entry name" value="AraC_binding"/>
    <property type="match status" value="1"/>
</dbReference>
<dbReference type="InterPro" id="IPR020449">
    <property type="entry name" value="Tscrpt_reg_AraC-type_HTH"/>
</dbReference>
<comment type="caution">
    <text evidence="6">The sequence shown here is derived from an EMBL/GenBank/DDBJ whole genome shotgun (WGS) entry which is preliminary data.</text>
</comment>
<dbReference type="PROSITE" id="PS00041">
    <property type="entry name" value="HTH_ARAC_FAMILY_1"/>
    <property type="match status" value="1"/>
</dbReference>
<dbReference type="PROSITE" id="PS01124">
    <property type="entry name" value="HTH_ARAC_FAMILY_2"/>
    <property type="match status" value="1"/>
</dbReference>
<evidence type="ECO:0000256" key="1">
    <source>
        <dbReference type="ARBA" id="ARBA00023015"/>
    </source>
</evidence>
<keyword evidence="1" id="KW-0805">Transcription regulation</keyword>
<dbReference type="Proteomes" id="UP000628710">
    <property type="component" value="Unassembled WGS sequence"/>
</dbReference>
<evidence type="ECO:0000256" key="4">
    <source>
        <dbReference type="ARBA" id="ARBA00023163"/>
    </source>
</evidence>
<proteinExistence type="predicted"/>
<dbReference type="InterPro" id="IPR018060">
    <property type="entry name" value="HTH_AraC"/>
</dbReference>
<dbReference type="SMART" id="SM00342">
    <property type="entry name" value="HTH_ARAC"/>
    <property type="match status" value="1"/>
</dbReference>
<evidence type="ECO:0000256" key="3">
    <source>
        <dbReference type="ARBA" id="ARBA00023159"/>
    </source>
</evidence>
<dbReference type="InterPro" id="IPR050204">
    <property type="entry name" value="AraC_XylS_family_regulators"/>
</dbReference>
<dbReference type="PANTHER" id="PTHR46796:SF2">
    <property type="entry name" value="TRANSCRIPTIONAL REGULATORY PROTEIN"/>
    <property type="match status" value="1"/>
</dbReference>
<evidence type="ECO:0000313" key="7">
    <source>
        <dbReference type="Proteomes" id="UP000628710"/>
    </source>
</evidence>